<dbReference type="InterPro" id="IPR000644">
    <property type="entry name" value="CBS_dom"/>
</dbReference>
<dbReference type="Pfam" id="PF00571">
    <property type="entry name" value="CBS"/>
    <property type="match status" value="2"/>
</dbReference>
<dbReference type="PANTHER" id="PTHR43080">
    <property type="entry name" value="CBS DOMAIN-CONTAINING PROTEIN CBSX3, MITOCHONDRIAL"/>
    <property type="match status" value="1"/>
</dbReference>
<gene>
    <name evidence="5" type="ORF">BA062_22395</name>
</gene>
<dbReference type="InterPro" id="IPR017080">
    <property type="entry name" value="UCP036990_CBS_BON"/>
</dbReference>
<dbReference type="PIRSF" id="PIRSF036990">
    <property type="entry name" value="UCP036990_CBS_BON"/>
    <property type="match status" value="1"/>
</dbReference>
<dbReference type="OrthoDB" id="9799454at2"/>
<dbReference type="Gene3D" id="3.30.1340.30">
    <property type="match status" value="1"/>
</dbReference>
<dbReference type="PROSITE" id="PS50914">
    <property type="entry name" value="BON"/>
    <property type="match status" value="1"/>
</dbReference>
<dbReference type="RefSeq" id="WP_110339946.1">
    <property type="nucleotide sequence ID" value="NZ_JBHVKT010000058.1"/>
</dbReference>
<evidence type="ECO:0008006" key="7">
    <source>
        <dbReference type="Google" id="ProtNLM"/>
    </source>
</evidence>
<name>A0A318LGW7_9PSEU</name>
<dbReference type="SMART" id="SM00116">
    <property type="entry name" value="CBS"/>
    <property type="match status" value="2"/>
</dbReference>
<evidence type="ECO:0000259" key="4">
    <source>
        <dbReference type="PROSITE" id="PS51371"/>
    </source>
</evidence>
<feature type="domain" description="CBS" evidence="4">
    <location>
        <begin position="94"/>
        <end position="154"/>
    </location>
</feature>
<dbReference type="Gene3D" id="3.10.580.10">
    <property type="entry name" value="CBS-domain"/>
    <property type="match status" value="1"/>
</dbReference>
<reference evidence="5 6" key="1">
    <citation type="submission" date="2016-07" db="EMBL/GenBank/DDBJ databases">
        <title>Draft genome sequence of Prauserella sp. YIM 121212, isolated from alkaline soil.</title>
        <authorList>
            <person name="Ruckert C."/>
            <person name="Albersmeier A."/>
            <person name="Jiang C.-L."/>
            <person name="Jiang Y."/>
            <person name="Kalinowski J."/>
            <person name="Schneider O."/>
            <person name="Winkler A."/>
            <person name="Zotchev S.B."/>
        </authorList>
    </citation>
    <scope>NUCLEOTIDE SEQUENCE [LARGE SCALE GENOMIC DNA]</scope>
    <source>
        <strain evidence="5 6">YIM 121212</strain>
    </source>
</reference>
<dbReference type="InterPro" id="IPR007055">
    <property type="entry name" value="BON_dom"/>
</dbReference>
<evidence type="ECO:0000256" key="2">
    <source>
        <dbReference type="PROSITE-ProRule" id="PRU00703"/>
    </source>
</evidence>
<evidence type="ECO:0000256" key="1">
    <source>
        <dbReference type="ARBA" id="ARBA00023122"/>
    </source>
</evidence>
<accession>A0A318LGW7</accession>
<keyword evidence="1 2" id="KW-0129">CBS domain</keyword>
<evidence type="ECO:0000259" key="3">
    <source>
        <dbReference type="PROSITE" id="PS50914"/>
    </source>
</evidence>
<proteinExistence type="predicted"/>
<feature type="domain" description="CBS" evidence="4">
    <location>
        <begin position="10"/>
        <end position="68"/>
    </location>
</feature>
<dbReference type="PROSITE" id="PS51371">
    <property type="entry name" value="CBS"/>
    <property type="match status" value="2"/>
</dbReference>
<protein>
    <recommendedName>
        <fullName evidence="7">BON domain-containing protein</fullName>
    </recommendedName>
</protein>
<dbReference type="PANTHER" id="PTHR43080:SF29">
    <property type="entry name" value="OS02G0818000 PROTEIN"/>
    <property type="match status" value="1"/>
</dbReference>
<dbReference type="AlphaFoldDB" id="A0A318LGW7"/>
<organism evidence="5 6">
    <name type="scientific">Prauserella flavalba</name>
    <dbReference type="NCBI Taxonomy" id="1477506"/>
    <lineage>
        <taxon>Bacteria</taxon>
        <taxon>Bacillati</taxon>
        <taxon>Actinomycetota</taxon>
        <taxon>Actinomycetes</taxon>
        <taxon>Pseudonocardiales</taxon>
        <taxon>Pseudonocardiaceae</taxon>
        <taxon>Prauserella</taxon>
    </lineage>
</organism>
<dbReference type="SUPFAM" id="SSF54631">
    <property type="entry name" value="CBS-domain pair"/>
    <property type="match status" value="1"/>
</dbReference>
<dbReference type="InterPro" id="IPR046342">
    <property type="entry name" value="CBS_dom_sf"/>
</dbReference>
<comment type="caution">
    <text evidence="5">The sequence shown here is derived from an EMBL/GenBank/DDBJ whole genome shotgun (WGS) entry which is preliminary data.</text>
</comment>
<sequence>MYQTTVGAVMTRDVIAVGPDADFKTIVELLLSHDIGALPVVSEDGLLLGVVSENDLVLKHEQLAEADGQPPSLARRRARQRWQRSWATRALDLMITPVYSLDVRDSLGAAAREFGRTGVRRLYVLEDGGLAGVITRGDLLKAFVRDDEHIRGEIRNEVFGRALAMDDGAVDVRVDRGVVTMSGKVERRSDGELAQRLAEHVLGVVHVHNLLDYRIDEAPGLAPR</sequence>
<keyword evidence="6" id="KW-1185">Reference proteome</keyword>
<dbReference type="Proteomes" id="UP000247892">
    <property type="component" value="Unassembled WGS sequence"/>
</dbReference>
<dbReference type="EMBL" id="MASU01000009">
    <property type="protein sequence ID" value="PXY28615.1"/>
    <property type="molecule type" value="Genomic_DNA"/>
</dbReference>
<evidence type="ECO:0000313" key="6">
    <source>
        <dbReference type="Proteomes" id="UP000247892"/>
    </source>
</evidence>
<evidence type="ECO:0000313" key="5">
    <source>
        <dbReference type="EMBL" id="PXY28615.1"/>
    </source>
</evidence>
<dbReference type="InterPro" id="IPR051257">
    <property type="entry name" value="Diverse_CBS-Domain"/>
</dbReference>
<feature type="domain" description="BON" evidence="3">
    <location>
        <begin position="146"/>
        <end position="215"/>
    </location>
</feature>
<dbReference type="Pfam" id="PF04972">
    <property type="entry name" value="BON"/>
    <property type="match status" value="1"/>
</dbReference>